<feature type="region of interest" description="Disordered" evidence="6">
    <location>
        <begin position="1"/>
        <end position="26"/>
    </location>
</feature>
<evidence type="ECO:0000313" key="7">
    <source>
        <dbReference type="EMBL" id="KAJ3027044.1"/>
    </source>
</evidence>
<keyword evidence="8" id="KW-1185">Reference proteome</keyword>
<reference evidence="7" key="1">
    <citation type="submission" date="2020-05" db="EMBL/GenBank/DDBJ databases">
        <title>Phylogenomic resolution of chytrid fungi.</title>
        <authorList>
            <person name="Stajich J.E."/>
            <person name="Amses K."/>
            <person name="Simmons R."/>
            <person name="Seto K."/>
            <person name="Myers J."/>
            <person name="Bonds A."/>
            <person name="Quandt C.A."/>
            <person name="Barry K."/>
            <person name="Liu P."/>
            <person name="Grigoriev I."/>
            <person name="Longcore J.E."/>
            <person name="James T.Y."/>
        </authorList>
    </citation>
    <scope>NUCLEOTIDE SEQUENCE</scope>
    <source>
        <strain evidence="7">JEL0318</strain>
    </source>
</reference>
<keyword evidence="3" id="KW-0805">Transcription regulation</keyword>
<evidence type="ECO:0000256" key="4">
    <source>
        <dbReference type="ARBA" id="ARBA00023163"/>
    </source>
</evidence>
<evidence type="ECO:0000256" key="3">
    <source>
        <dbReference type="ARBA" id="ARBA00023015"/>
    </source>
</evidence>
<gene>
    <name evidence="7" type="ORF">HK097_006254</name>
</gene>
<dbReference type="AlphaFoldDB" id="A0AAD5WWJ1"/>
<proteinExistence type="inferred from homology"/>
<dbReference type="GO" id="GO:2000640">
    <property type="term" value="P:positive regulation of SREBP signaling pathway"/>
    <property type="evidence" value="ECO:0007669"/>
    <property type="project" value="TreeGrafter"/>
</dbReference>
<feature type="region of interest" description="Disordered" evidence="6">
    <location>
        <begin position="58"/>
        <end position="89"/>
    </location>
</feature>
<evidence type="ECO:0000256" key="6">
    <source>
        <dbReference type="SAM" id="MobiDB-lite"/>
    </source>
</evidence>
<dbReference type="GO" id="GO:0005634">
    <property type="term" value="C:nucleus"/>
    <property type="evidence" value="ECO:0007669"/>
    <property type="project" value="UniProtKB-SubCell"/>
</dbReference>
<keyword evidence="4" id="KW-0804">Transcription</keyword>
<name>A0AAD5WWJ1_9FUNG</name>
<dbReference type="Proteomes" id="UP001212841">
    <property type="component" value="Unassembled WGS sequence"/>
</dbReference>
<dbReference type="PANTHER" id="PTHR28290">
    <property type="entry name" value="ENHANCER OF TRANSLATION TERMINATION 1"/>
    <property type="match status" value="1"/>
</dbReference>
<dbReference type="PANTHER" id="PTHR28290:SF1">
    <property type="entry name" value="ENHANCER OF TRANSLATION TERMINATION 1"/>
    <property type="match status" value="1"/>
</dbReference>
<feature type="compositionally biased region" description="Acidic residues" evidence="6">
    <location>
        <begin position="66"/>
        <end position="84"/>
    </location>
</feature>
<sequence length="125" mass="13884">MDEEAEGKGEGAGGKEAELEGYLEKAQTPLRKSLTLSTSLETPHIPTLVLLGETLINSGNLHDSESDSESDSDDKEEDGDENEDSNPAITYYKEAFELFKKAQEADPESLPEQFVEFVEEWEKDL</sequence>
<protein>
    <submittedName>
        <fullName evidence="7">Uncharacterized protein</fullName>
    </submittedName>
</protein>
<feature type="compositionally biased region" description="Basic and acidic residues" evidence="6">
    <location>
        <begin position="1"/>
        <end position="18"/>
    </location>
</feature>
<keyword evidence="5" id="KW-0539">Nucleus</keyword>
<dbReference type="InterPro" id="IPR024318">
    <property type="entry name" value="Nro1/ETT1"/>
</dbReference>
<comment type="similarity">
    <text evidence="2">Belongs to the ETT1 family.</text>
</comment>
<accession>A0AAD5WWJ1</accession>
<organism evidence="7 8">
    <name type="scientific">Rhizophlyctis rosea</name>
    <dbReference type="NCBI Taxonomy" id="64517"/>
    <lineage>
        <taxon>Eukaryota</taxon>
        <taxon>Fungi</taxon>
        <taxon>Fungi incertae sedis</taxon>
        <taxon>Chytridiomycota</taxon>
        <taxon>Chytridiomycota incertae sedis</taxon>
        <taxon>Chytridiomycetes</taxon>
        <taxon>Rhizophlyctidales</taxon>
        <taxon>Rhizophlyctidaceae</taxon>
        <taxon>Rhizophlyctis</taxon>
    </lineage>
</organism>
<evidence type="ECO:0000256" key="2">
    <source>
        <dbReference type="ARBA" id="ARBA00007273"/>
    </source>
</evidence>
<evidence type="ECO:0000256" key="5">
    <source>
        <dbReference type="ARBA" id="ARBA00023242"/>
    </source>
</evidence>
<evidence type="ECO:0000313" key="8">
    <source>
        <dbReference type="Proteomes" id="UP001212841"/>
    </source>
</evidence>
<comment type="subcellular location">
    <subcellularLocation>
        <location evidence="1">Nucleus</location>
    </subcellularLocation>
</comment>
<evidence type="ECO:0000256" key="1">
    <source>
        <dbReference type="ARBA" id="ARBA00004123"/>
    </source>
</evidence>
<comment type="caution">
    <text evidence="7">The sequence shown here is derived from an EMBL/GenBank/DDBJ whole genome shotgun (WGS) entry which is preliminary data.</text>
</comment>
<dbReference type="EMBL" id="JADGJD010002930">
    <property type="protein sequence ID" value="KAJ3027044.1"/>
    <property type="molecule type" value="Genomic_DNA"/>
</dbReference>